<protein>
    <submittedName>
        <fullName evidence="1">Uncharacterized protein</fullName>
    </submittedName>
</protein>
<dbReference type="HOGENOM" id="CLU_1565912_0_0_1"/>
<reference evidence="1 2" key="1">
    <citation type="journal article" date="2006" name="Nature">
        <title>Global trends of whole-genome duplications revealed by the ciliate Paramecium tetraurelia.</title>
        <authorList>
            <consortium name="Genoscope"/>
            <person name="Aury J.-M."/>
            <person name="Jaillon O."/>
            <person name="Duret L."/>
            <person name="Noel B."/>
            <person name="Jubin C."/>
            <person name="Porcel B.M."/>
            <person name="Segurens B."/>
            <person name="Daubin V."/>
            <person name="Anthouard V."/>
            <person name="Aiach N."/>
            <person name="Arnaiz O."/>
            <person name="Billaut A."/>
            <person name="Beisson J."/>
            <person name="Blanc I."/>
            <person name="Bouhouche K."/>
            <person name="Camara F."/>
            <person name="Duharcourt S."/>
            <person name="Guigo R."/>
            <person name="Gogendeau D."/>
            <person name="Katinka M."/>
            <person name="Keller A.-M."/>
            <person name="Kissmehl R."/>
            <person name="Klotz C."/>
            <person name="Koll F."/>
            <person name="Le Moue A."/>
            <person name="Lepere C."/>
            <person name="Malinsky S."/>
            <person name="Nowacki M."/>
            <person name="Nowak J.K."/>
            <person name="Plattner H."/>
            <person name="Poulain J."/>
            <person name="Ruiz F."/>
            <person name="Serrano V."/>
            <person name="Zagulski M."/>
            <person name="Dessen P."/>
            <person name="Betermier M."/>
            <person name="Weissenbach J."/>
            <person name="Scarpelli C."/>
            <person name="Schachter V."/>
            <person name="Sperling L."/>
            <person name="Meyer E."/>
            <person name="Cohen J."/>
            <person name="Wincker P."/>
        </authorList>
    </citation>
    <scope>NUCLEOTIDE SEQUENCE [LARGE SCALE GENOMIC DNA]</scope>
    <source>
        <strain evidence="1 2">Stock d4-2</strain>
    </source>
</reference>
<organism evidence="1 2">
    <name type="scientific">Paramecium tetraurelia</name>
    <dbReference type="NCBI Taxonomy" id="5888"/>
    <lineage>
        <taxon>Eukaryota</taxon>
        <taxon>Sar</taxon>
        <taxon>Alveolata</taxon>
        <taxon>Ciliophora</taxon>
        <taxon>Intramacronucleata</taxon>
        <taxon>Oligohymenophorea</taxon>
        <taxon>Peniculida</taxon>
        <taxon>Parameciidae</taxon>
        <taxon>Paramecium</taxon>
    </lineage>
</organism>
<dbReference type="OMA" id="YIRCNTT"/>
<keyword evidence="2" id="KW-1185">Reference proteome</keyword>
<dbReference type="AlphaFoldDB" id="A0DD01"/>
<dbReference type="Proteomes" id="UP000000600">
    <property type="component" value="Unassembled WGS sequence"/>
</dbReference>
<evidence type="ECO:0000313" key="2">
    <source>
        <dbReference type="Proteomes" id="UP000000600"/>
    </source>
</evidence>
<dbReference type="GeneID" id="5034100"/>
<name>A0DD01_PARTE</name>
<dbReference type="RefSeq" id="XP_001448315.1">
    <property type="nucleotide sequence ID" value="XM_001448278.1"/>
</dbReference>
<gene>
    <name evidence="1" type="ORF">GSPATT00015777001</name>
</gene>
<dbReference type="InParanoid" id="A0DD01"/>
<dbReference type="KEGG" id="ptm:GSPATT00015777001"/>
<proteinExistence type="predicted"/>
<accession>A0DD01</accession>
<evidence type="ECO:0000313" key="1">
    <source>
        <dbReference type="EMBL" id="CAK80918.1"/>
    </source>
</evidence>
<sequence>MEMAPDTEVHEILECIQQYFDSDTKNWTCYSKLQKKFLNHNSLVGDATNDNLTINTSPQSYSQYQSNFPQSKQLQYESIFVPQDLMTIHFDIMDGMIQRNYSRAFKSSATLQDLSDAVLDYLGLGQQYNVRCVFSFRQCVLRQGKKLLSLKQLYIRCNTTLQVRVSWGEYI</sequence>
<dbReference type="EMBL" id="CT868385">
    <property type="protein sequence ID" value="CAK80918.1"/>
    <property type="molecule type" value="Genomic_DNA"/>
</dbReference>